<dbReference type="EMBL" id="BAABBO010000001">
    <property type="protein sequence ID" value="GAA3951020.1"/>
    <property type="molecule type" value="Genomic_DNA"/>
</dbReference>
<evidence type="ECO:0000313" key="3">
    <source>
        <dbReference type="EMBL" id="GAA3951020.1"/>
    </source>
</evidence>
<keyword evidence="1" id="KW-1133">Transmembrane helix</keyword>
<feature type="transmembrane region" description="Helical" evidence="1">
    <location>
        <begin position="20"/>
        <end position="40"/>
    </location>
</feature>
<protein>
    <recommendedName>
        <fullName evidence="2">Type 4 fimbrial biogenesis protein PilX N-terminal domain-containing protein</fullName>
    </recommendedName>
</protein>
<dbReference type="RefSeq" id="WP_344803449.1">
    <property type="nucleotide sequence ID" value="NZ_BAABBO010000001.1"/>
</dbReference>
<accession>A0ABP7NNM9</accession>
<name>A0ABP7NNM9_9GAMM</name>
<keyword evidence="4" id="KW-1185">Reference proteome</keyword>
<organism evidence="3 4">
    <name type="scientific">Allohahella marinimesophila</name>
    <dbReference type="NCBI Taxonomy" id="1054972"/>
    <lineage>
        <taxon>Bacteria</taxon>
        <taxon>Pseudomonadati</taxon>
        <taxon>Pseudomonadota</taxon>
        <taxon>Gammaproteobacteria</taxon>
        <taxon>Oceanospirillales</taxon>
        <taxon>Hahellaceae</taxon>
        <taxon>Allohahella</taxon>
    </lineage>
</organism>
<reference evidence="4" key="1">
    <citation type="journal article" date="2019" name="Int. J. Syst. Evol. Microbiol.">
        <title>The Global Catalogue of Microorganisms (GCM) 10K type strain sequencing project: providing services to taxonomists for standard genome sequencing and annotation.</title>
        <authorList>
            <consortium name="The Broad Institute Genomics Platform"/>
            <consortium name="The Broad Institute Genome Sequencing Center for Infectious Disease"/>
            <person name="Wu L."/>
            <person name="Ma J."/>
        </authorList>
    </citation>
    <scope>NUCLEOTIDE SEQUENCE [LARGE SCALE GENOMIC DNA]</scope>
    <source>
        <strain evidence="4">JCM 17555</strain>
    </source>
</reference>
<proteinExistence type="predicted"/>
<dbReference type="Proteomes" id="UP001501337">
    <property type="component" value="Unassembled WGS sequence"/>
</dbReference>
<evidence type="ECO:0000313" key="4">
    <source>
        <dbReference type="Proteomes" id="UP001501337"/>
    </source>
</evidence>
<keyword evidence="1" id="KW-0812">Transmembrane</keyword>
<evidence type="ECO:0000256" key="1">
    <source>
        <dbReference type="SAM" id="Phobius"/>
    </source>
</evidence>
<sequence length="216" mass="23862">MTYRNVKLMKDIRRPAEQGVALIAALVMLLVMTVIAVLGMEETTLEERMLLNMRDKGMSVEAGESMLRRLERYLTAQVGNPPAKLVGDCALPPLCGGSEPVVWVEGEKDWETNLDDWTWWTNQAVGYDYTDPAIHVLAKVSQQPRGMLVYDGFDLGSEDLSFGVAVTDPQTAAAGVGPHYYSVVSTAAGLRSDNAETTEWREDTTSTVESRYVKIL</sequence>
<gene>
    <name evidence="3" type="ORF">GCM10022278_07740</name>
</gene>
<evidence type="ECO:0000259" key="2">
    <source>
        <dbReference type="Pfam" id="PF14341"/>
    </source>
</evidence>
<dbReference type="InterPro" id="IPR025746">
    <property type="entry name" value="PilX_N_dom"/>
</dbReference>
<keyword evidence="1" id="KW-0472">Membrane</keyword>
<dbReference type="Pfam" id="PF14341">
    <property type="entry name" value="PilX_N"/>
    <property type="match status" value="1"/>
</dbReference>
<feature type="domain" description="Type 4 fimbrial biogenesis protein PilX N-terminal" evidence="2">
    <location>
        <begin position="18"/>
        <end position="64"/>
    </location>
</feature>
<comment type="caution">
    <text evidence="3">The sequence shown here is derived from an EMBL/GenBank/DDBJ whole genome shotgun (WGS) entry which is preliminary data.</text>
</comment>